<organism evidence="1 2">
    <name type="scientific">Acinetobacter baumannii</name>
    <dbReference type="NCBI Taxonomy" id="470"/>
    <lineage>
        <taxon>Bacteria</taxon>
        <taxon>Pseudomonadati</taxon>
        <taxon>Pseudomonadota</taxon>
        <taxon>Gammaproteobacteria</taxon>
        <taxon>Moraxellales</taxon>
        <taxon>Moraxellaceae</taxon>
        <taxon>Acinetobacter</taxon>
        <taxon>Acinetobacter calcoaceticus/baumannii complex</taxon>
    </lineage>
</organism>
<evidence type="ECO:0000313" key="1">
    <source>
        <dbReference type="EMBL" id="TPU65159.1"/>
    </source>
</evidence>
<name>A0A8B5UIA0_ACIBA</name>
<accession>A0A8B5UIA0</accession>
<dbReference type="AlphaFoldDB" id="A0A8B5UIA0"/>
<gene>
    <name evidence="1" type="ORF">FJU42_08175</name>
</gene>
<dbReference type="RefSeq" id="WP_000172116.1">
    <property type="nucleotide sequence ID" value="NZ_CP014541.1"/>
</dbReference>
<proteinExistence type="predicted"/>
<evidence type="ECO:0008006" key="3">
    <source>
        <dbReference type="Google" id="ProtNLM"/>
    </source>
</evidence>
<comment type="caution">
    <text evidence="1">The sequence shown here is derived from an EMBL/GenBank/DDBJ whole genome shotgun (WGS) entry which is preliminary data.</text>
</comment>
<dbReference type="Proteomes" id="UP000315888">
    <property type="component" value="Unassembled WGS sequence"/>
</dbReference>
<sequence>MTLGICKLCGEEKNLKRSHVIGKTVFSKILRETEGNYAINISLSEKKIKKSNDTWESRLLCSGCESRLNNKFEDYSIHVLRQEYRDVKYSNGPHGVFFKNVETYRVILYFFSIFWRAGYSSHKAYKNSVINDGVSNHLINAFDGEIKLNSKHFSVRVRLLKDHTNALPPEFLKRQIFSPYNRLKDDGFVFSLVYEGYFFELFFNASNFRERQKPGFLNSKNDFFFVPYVDVFDVPEITEVLFQCFKIHKETPDEEKIKI</sequence>
<protein>
    <recommendedName>
        <fullName evidence="3">HNH endonuclease</fullName>
    </recommendedName>
</protein>
<dbReference type="EMBL" id="VHGY01000022">
    <property type="protein sequence ID" value="TPU65159.1"/>
    <property type="molecule type" value="Genomic_DNA"/>
</dbReference>
<reference evidence="1 2" key="1">
    <citation type="submission" date="2019-06" db="EMBL/GenBank/DDBJ databases">
        <title>A Diverse Panel of Clinical Acinetobacter baumannii for Research Use.</title>
        <authorList>
            <person name="Mcgann P."/>
            <person name="Snesrud E."/>
            <person name="Galac M.R."/>
        </authorList>
    </citation>
    <scope>NUCLEOTIDE SEQUENCE [LARGE SCALE GENOMIC DNA]</scope>
    <source>
        <strain evidence="1 2">MRSN14237</strain>
    </source>
</reference>
<evidence type="ECO:0000313" key="2">
    <source>
        <dbReference type="Proteomes" id="UP000315888"/>
    </source>
</evidence>